<evidence type="ECO:0000256" key="3">
    <source>
        <dbReference type="ARBA" id="ARBA00022806"/>
    </source>
</evidence>
<feature type="compositionally biased region" description="Basic and acidic residues" evidence="10">
    <location>
        <begin position="640"/>
        <end position="650"/>
    </location>
</feature>
<dbReference type="Gene3D" id="1.10.486.10">
    <property type="entry name" value="PCRA, domain 4"/>
    <property type="match status" value="1"/>
</dbReference>
<evidence type="ECO:0000259" key="12">
    <source>
        <dbReference type="PROSITE" id="PS51217"/>
    </source>
</evidence>
<organism evidence="13">
    <name type="scientific">Entomoneis paludosa</name>
    <dbReference type="NCBI Taxonomy" id="265537"/>
    <lineage>
        <taxon>Eukaryota</taxon>
        <taxon>Sar</taxon>
        <taxon>Stramenopiles</taxon>
        <taxon>Ochrophyta</taxon>
        <taxon>Bacillariophyta</taxon>
        <taxon>Bacillariophyceae</taxon>
        <taxon>Bacillariophycidae</taxon>
        <taxon>Entomoneidaceae</taxon>
        <taxon>Entomoneis</taxon>
    </lineage>
</organism>
<feature type="domain" description="UvrD-like helicase C-terminal" evidence="12">
    <location>
        <begin position="394"/>
        <end position="724"/>
    </location>
</feature>
<dbReference type="CDD" id="cd17932">
    <property type="entry name" value="DEXQc_UvrD"/>
    <property type="match status" value="1"/>
</dbReference>
<dbReference type="GO" id="GO:0003677">
    <property type="term" value="F:DNA binding"/>
    <property type="evidence" value="ECO:0007669"/>
    <property type="project" value="InterPro"/>
</dbReference>
<dbReference type="GO" id="GO:0016787">
    <property type="term" value="F:hydrolase activity"/>
    <property type="evidence" value="ECO:0007669"/>
    <property type="project" value="UniProtKB-UniRule"/>
</dbReference>
<keyword evidence="1 9" id="KW-0547">Nucleotide-binding</keyword>
<dbReference type="Pfam" id="PF13361">
    <property type="entry name" value="UvrD_C"/>
    <property type="match status" value="1"/>
</dbReference>
<dbReference type="PROSITE" id="PS51217">
    <property type="entry name" value="UVRD_HELICASE_CTER"/>
    <property type="match status" value="1"/>
</dbReference>
<dbReference type="SUPFAM" id="SSF52540">
    <property type="entry name" value="P-loop containing nucleoside triphosphate hydrolases"/>
    <property type="match status" value="1"/>
</dbReference>
<protein>
    <recommendedName>
        <fullName evidence="7">DNA 3'-5' helicase</fullName>
        <ecNumber evidence="7">5.6.2.4</ecNumber>
    </recommendedName>
</protein>
<dbReference type="PANTHER" id="PTHR11070">
    <property type="entry name" value="UVRD / RECB / PCRA DNA HELICASE FAMILY MEMBER"/>
    <property type="match status" value="1"/>
</dbReference>
<feature type="region of interest" description="Disordered" evidence="10">
    <location>
        <begin position="808"/>
        <end position="978"/>
    </location>
</feature>
<evidence type="ECO:0000256" key="1">
    <source>
        <dbReference type="ARBA" id="ARBA00022741"/>
    </source>
</evidence>
<feature type="region of interest" description="Disordered" evidence="10">
    <location>
        <begin position="640"/>
        <end position="682"/>
    </location>
</feature>
<sequence length="1040" mass="114954">MSIVDKDQTFMDDALVEPPPPPPPMVELDNSLLLENLNEAQIEAVTQPLESTSRVLAGPGSGKTRVLTCRIAHLLRHTHNEKILAVTFTKKAAGEMQERVQELLTSLQTHEEESKPPPAPSPYDDIDPYDDGAYGAELEEALVVYEGGNAEPLSPLEQRVRGAVSWQMRRVTLGTFHSTCARILRMNREYLNSLSSVVKHSPNNDATLDGNFAIADQAEQLRIVKEILKEREINEKDLKGVKLNTILNVISNCKEEFAQGKNPFRPKGNKPLPETLKVAAQLYDAYREKLISTNQMDFDDLIYLTRELLAENDDVRDRMRQRWSHVLVDEFQDTSLSQLDLVKLLTSNSLFVVGDADQSIYSWRGAHVGMMADFNDHFPDAKTVYLMENYRSTSNIVKAAQKVISSGKTDSIEAEMRQDMKPKREAGPKPRIIACDDDKGEADLVIKKIKQGVEAGEYGKNHEVAIVYRTNAQSRALEESCVQLNVPYVIFGSATSFYKRQEVKDCLCFLRWLANGKDRGSMLRCLEKNAKGIGMGAIAEFESYCNAVLTHYGNNLRGTPQPTPLDLLLSIADRSRIHESSPPADSVLGKRARTHLLAFSTKMNSIYDLALKESVAKVLTHVIDSLDLLALIDKRSKSTSEFEERQENVRELQQASERYTDGRPCLGSANSPTEGSEQEDSELTPLATFLEDIALVTELADASKKDSDEHRFVVCLMTIHTSKGMEFDTVFIVGNEDGTFPTSQALEEGPGSVQLEEEKRLCYVAMTRAKTELIMTWRKAVRIFTPTGVRTTKRHRSQFIDVLVASKPKKGSAQMESGGTKKSSNQRRSGTTNIYGQGTNNIYGQAPPKPSKAVVTERAGTTNIYGNRQGTNSYGQSSKSSPSRSRFTTSRNSQSPATPNRSNPLDRENGYASHTSRRSLSSFARQAQQPTPNKSRRATAQRGGSASAVPSARARQPSKSSPNRSPKPKASALGGGGSVDSSWFFPIGSEVIHAKLGRGIVLPPPPATESNDMPVRVKFSSGDHQVFDARGPELSPAVSR</sequence>
<evidence type="ECO:0000256" key="5">
    <source>
        <dbReference type="ARBA" id="ARBA00023235"/>
    </source>
</evidence>
<dbReference type="GO" id="GO:0043138">
    <property type="term" value="F:3'-5' DNA helicase activity"/>
    <property type="evidence" value="ECO:0007669"/>
    <property type="project" value="UniProtKB-EC"/>
</dbReference>
<dbReference type="InterPro" id="IPR014016">
    <property type="entry name" value="UvrD-like_ATP-bd"/>
</dbReference>
<proteinExistence type="predicted"/>
<dbReference type="EMBL" id="HBHT01024432">
    <property type="protein sequence ID" value="CAD9975719.1"/>
    <property type="molecule type" value="Transcribed_RNA"/>
</dbReference>
<dbReference type="InterPro" id="IPR027417">
    <property type="entry name" value="P-loop_NTPase"/>
</dbReference>
<dbReference type="EC" id="5.6.2.4" evidence="7"/>
<reference evidence="13" key="1">
    <citation type="submission" date="2021-01" db="EMBL/GenBank/DDBJ databases">
        <authorList>
            <person name="Corre E."/>
            <person name="Pelletier E."/>
            <person name="Niang G."/>
            <person name="Scheremetjew M."/>
            <person name="Finn R."/>
            <person name="Kale V."/>
            <person name="Holt S."/>
            <person name="Cochrane G."/>
            <person name="Meng A."/>
            <person name="Brown T."/>
            <person name="Cohen L."/>
        </authorList>
    </citation>
    <scope>NUCLEOTIDE SEQUENCE</scope>
    <source>
        <strain evidence="13">CCMP125</strain>
    </source>
</reference>
<dbReference type="PROSITE" id="PS51198">
    <property type="entry name" value="UVRD_HELICASE_ATP_BIND"/>
    <property type="match status" value="1"/>
</dbReference>
<dbReference type="Gene3D" id="3.40.50.300">
    <property type="entry name" value="P-loop containing nucleotide triphosphate hydrolases"/>
    <property type="match status" value="3"/>
</dbReference>
<evidence type="ECO:0000256" key="4">
    <source>
        <dbReference type="ARBA" id="ARBA00022840"/>
    </source>
</evidence>
<feature type="binding site" evidence="9">
    <location>
        <begin position="57"/>
        <end position="64"/>
    </location>
    <ligand>
        <name>ATP</name>
        <dbReference type="ChEBI" id="CHEBI:30616"/>
    </ligand>
</feature>
<evidence type="ECO:0000259" key="11">
    <source>
        <dbReference type="PROSITE" id="PS51198"/>
    </source>
</evidence>
<name>A0A7S2YGB8_9STRA</name>
<dbReference type="AlphaFoldDB" id="A0A7S2YGB8"/>
<evidence type="ECO:0000256" key="2">
    <source>
        <dbReference type="ARBA" id="ARBA00022801"/>
    </source>
</evidence>
<gene>
    <name evidence="13" type="ORF">APAL1065_LOCUS16399</name>
</gene>
<keyword evidence="4 9" id="KW-0067">ATP-binding</keyword>
<dbReference type="InterPro" id="IPR000212">
    <property type="entry name" value="DNA_helicase_UvrD/REP"/>
</dbReference>
<evidence type="ECO:0000313" key="13">
    <source>
        <dbReference type="EMBL" id="CAD9975719.1"/>
    </source>
</evidence>
<comment type="catalytic activity">
    <reaction evidence="6">
        <text>Couples ATP hydrolysis with the unwinding of duplex DNA by translocating in the 3'-5' direction.</text>
        <dbReference type="EC" id="5.6.2.4"/>
    </reaction>
</comment>
<keyword evidence="5" id="KW-0413">Isomerase</keyword>
<dbReference type="GO" id="GO:0000725">
    <property type="term" value="P:recombinational repair"/>
    <property type="evidence" value="ECO:0007669"/>
    <property type="project" value="TreeGrafter"/>
</dbReference>
<dbReference type="PANTHER" id="PTHR11070:SF2">
    <property type="entry name" value="ATP-DEPENDENT DNA HELICASE SRS2"/>
    <property type="match status" value="1"/>
</dbReference>
<dbReference type="Pfam" id="PF00580">
    <property type="entry name" value="UvrD-helicase"/>
    <property type="match status" value="1"/>
</dbReference>
<feature type="compositionally biased region" description="Low complexity" evidence="10">
    <location>
        <begin position="873"/>
        <end position="895"/>
    </location>
</feature>
<feature type="compositionally biased region" description="Polar residues" evidence="10">
    <location>
        <begin position="912"/>
        <end position="933"/>
    </location>
</feature>
<evidence type="ECO:0000256" key="8">
    <source>
        <dbReference type="ARBA" id="ARBA00048988"/>
    </source>
</evidence>
<feature type="compositionally biased region" description="Polar residues" evidence="10">
    <location>
        <begin position="859"/>
        <end position="872"/>
    </location>
</feature>
<dbReference type="GO" id="GO:0005634">
    <property type="term" value="C:nucleus"/>
    <property type="evidence" value="ECO:0007669"/>
    <property type="project" value="TreeGrafter"/>
</dbReference>
<evidence type="ECO:0000256" key="7">
    <source>
        <dbReference type="ARBA" id="ARBA00034808"/>
    </source>
</evidence>
<keyword evidence="2 9" id="KW-0378">Hydrolase</keyword>
<evidence type="ECO:0000256" key="10">
    <source>
        <dbReference type="SAM" id="MobiDB-lite"/>
    </source>
</evidence>
<feature type="compositionally biased region" description="Polar residues" evidence="10">
    <location>
        <begin position="814"/>
        <end position="843"/>
    </location>
</feature>
<evidence type="ECO:0000256" key="9">
    <source>
        <dbReference type="PROSITE-ProRule" id="PRU00560"/>
    </source>
</evidence>
<dbReference type="GO" id="GO:0005524">
    <property type="term" value="F:ATP binding"/>
    <property type="evidence" value="ECO:0007669"/>
    <property type="project" value="UniProtKB-UniRule"/>
</dbReference>
<comment type="catalytic activity">
    <reaction evidence="8">
        <text>ATP + H2O = ADP + phosphate + H(+)</text>
        <dbReference type="Rhea" id="RHEA:13065"/>
        <dbReference type="ChEBI" id="CHEBI:15377"/>
        <dbReference type="ChEBI" id="CHEBI:15378"/>
        <dbReference type="ChEBI" id="CHEBI:30616"/>
        <dbReference type="ChEBI" id="CHEBI:43474"/>
        <dbReference type="ChEBI" id="CHEBI:456216"/>
        <dbReference type="EC" id="5.6.2.4"/>
    </reaction>
</comment>
<keyword evidence="3 9" id="KW-0347">Helicase</keyword>
<dbReference type="InterPro" id="IPR014017">
    <property type="entry name" value="DNA_helicase_UvrD-like_C"/>
</dbReference>
<feature type="domain" description="UvrD-like helicase ATP-binding" evidence="11">
    <location>
        <begin position="36"/>
        <end position="393"/>
    </location>
</feature>
<evidence type="ECO:0000256" key="6">
    <source>
        <dbReference type="ARBA" id="ARBA00034617"/>
    </source>
</evidence>
<accession>A0A7S2YGB8</accession>